<dbReference type="EMBL" id="GL442891">
    <property type="protein sequence ID" value="EFN62782.1"/>
    <property type="molecule type" value="Genomic_DNA"/>
</dbReference>
<dbReference type="InterPro" id="IPR043136">
    <property type="entry name" value="B30.2/SPRY_sf"/>
</dbReference>
<proteinExistence type="predicted"/>
<dbReference type="GO" id="GO:0043161">
    <property type="term" value="P:proteasome-mediated ubiquitin-dependent protein catabolic process"/>
    <property type="evidence" value="ECO:0007669"/>
    <property type="project" value="TreeGrafter"/>
</dbReference>
<dbReference type="InterPro" id="IPR001870">
    <property type="entry name" value="B30.2/SPRY"/>
</dbReference>
<dbReference type="KEGG" id="cfo:105256283"/>
<dbReference type="OMA" id="MKLTYSC"/>
<dbReference type="CDD" id="cd12876">
    <property type="entry name" value="SPRY_SOCS3"/>
    <property type="match status" value="1"/>
</dbReference>
<protein>
    <submittedName>
        <fullName evidence="4">SPRY domain-containing SOCS box protein 3</fullName>
    </submittedName>
</protein>
<dbReference type="PROSITE" id="PS50188">
    <property type="entry name" value="B302_SPRY"/>
    <property type="match status" value="1"/>
</dbReference>
<dbReference type="SUPFAM" id="SSF49899">
    <property type="entry name" value="Concanavalin A-like lectins/glucanases"/>
    <property type="match status" value="1"/>
</dbReference>
<dbReference type="AlphaFoldDB" id="E2AUV5"/>
<reference evidence="4 5" key="1">
    <citation type="journal article" date="2010" name="Science">
        <title>Genomic comparison of the ants Camponotus floridanus and Harpegnathos saltator.</title>
        <authorList>
            <person name="Bonasio R."/>
            <person name="Zhang G."/>
            <person name="Ye C."/>
            <person name="Mutti N.S."/>
            <person name="Fang X."/>
            <person name="Qin N."/>
            <person name="Donahue G."/>
            <person name="Yang P."/>
            <person name="Li Q."/>
            <person name="Li C."/>
            <person name="Zhang P."/>
            <person name="Huang Z."/>
            <person name="Berger S.L."/>
            <person name="Reinberg D."/>
            <person name="Wang J."/>
            <person name="Liebig J."/>
        </authorList>
    </citation>
    <scope>NUCLEOTIDE SEQUENCE [LARGE SCALE GENOMIC DNA]</scope>
    <source>
        <strain evidence="5">C129</strain>
    </source>
</reference>
<dbReference type="Gene3D" id="2.60.120.920">
    <property type="match status" value="1"/>
</dbReference>
<dbReference type="FunCoup" id="E2AUV5">
    <property type="interactions" value="94"/>
</dbReference>
<evidence type="ECO:0000256" key="1">
    <source>
        <dbReference type="ARBA" id="ARBA00022786"/>
    </source>
</evidence>
<dbReference type="SMART" id="SM00449">
    <property type="entry name" value="SPRY"/>
    <property type="match status" value="1"/>
</dbReference>
<dbReference type="STRING" id="104421.E2AUV5"/>
<dbReference type="InterPro" id="IPR035754">
    <property type="entry name" value="SPRY_SPSB3"/>
</dbReference>
<evidence type="ECO:0000313" key="4">
    <source>
        <dbReference type="EMBL" id="EFN62782.1"/>
    </source>
</evidence>
<evidence type="ECO:0000313" key="5">
    <source>
        <dbReference type="Proteomes" id="UP000000311"/>
    </source>
</evidence>
<sequence>MDLISNDHAKMGNGSSSSNHEWTWDERWSTSSIKLSSDNLIVTFHPVYSTGTAVTRGNKPLEKGRHHFWEILMITQIYGTDVMVGVGTANAELHNAGELFCALLGRDQESWGFSYKGYLQHDGKVYKYGTTFGQDNLVGVHLDTWSGTLQFFLNRKPLGVAFTRLNNVMLYPLISSTMAQCTMKLTYSCSIPVSLQTSCLAVLSPVQKAYLSKAFPSLRYLSENVFADILRKPIEHDNEEDIEFPAEYIILDDFDYALIGNGVKKRKKH</sequence>
<feature type="region of interest" description="Disordered" evidence="2">
    <location>
        <begin position="1"/>
        <end position="21"/>
    </location>
</feature>
<keyword evidence="5" id="KW-1185">Reference proteome</keyword>
<keyword evidence="1" id="KW-0833">Ubl conjugation pathway</keyword>
<dbReference type="InterPro" id="IPR003877">
    <property type="entry name" value="SPRY_dom"/>
</dbReference>
<dbReference type="InterPro" id="IPR013320">
    <property type="entry name" value="ConA-like_dom_sf"/>
</dbReference>
<dbReference type="InParanoid" id="E2AUV5"/>
<name>E2AUV5_CAMFO</name>
<dbReference type="InterPro" id="IPR050672">
    <property type="entry name" value="FBXO45-Fsn/SPSB_families"/>
</dbReference>
<dbReference type="OrthoDB" id="5951542at2759"/>
<accession>E2AUV5</accession>
<evidence type="ECO:0000256" key="2">
    <source>
        <dbReference type="SAM" id="MobiDB-lite"/>
    </source>
</evidence>
<feature type="compositionally biased region" description="Basic and acidic residues" evidence="2">
    <location>
        <begin position="1"/>
        <end position="10"/>
    </location>
</feature>
<feature type="domain" description="B30.2/SPRY" evidence="3">
    <location>
        <begin position="2"/>
        <end position="192"/>
    </location>
</feature>
<gene>
    <name evidence="4" type="ORF">EAG_06196</name>
</gene>
<evidence type="ECO:0000259" key="3">
    <source>
        <dbReference type="PROSITE" id="PS50188"/>
    </source>
</evidence>
<dbReference type="GO" id="GO:0019005">
    <property type="term" value="C:SCF ubiquitin ligase complex"/>
    <property type="evidence" value="ECO:0007669"/>
    <property type="project" value="TreeGrafter"/>
</dbReference>
<dbReference type="Pfam" id="PF00622">
    <property type="entry name" value="SPRY"/>
    <property type="match status" value="1"/>
</dbReference>
<organism evidence="5">
    <name type="scientific">Camponotus floridanus</name>
    <name type="common">Florida carpenter ant</name>
    <dbReference type="NCBI Taxonomy" id="104421"/>
    <lineage>
        <taxon>Eukaryota</taxon>
        <taxon>Metazoa</taxon>
        <taxon>Ecdysozoa</taxon>
        <taxon>Arthropoda</taxon>
        <taxon>Hexapoda</taxon>
        <taxon>Insecta</taxon>
        <taxon>Pterygota</taxon>
        <taxon>Neoptera</taxon>
        <taxon>Endopterygota</taxon>
        <taxon>Hymenoptera</taxon>
        <taxon>Apocrita</taxon>
        <taxon>Aculeata</taxon>
        <taxon>Formicoidea</taxon>
        <taxon>Formicidae</taxon>
        <taxon>Formicinae</taxon>
        <taxon>Camponotus</taxon>
    </lineage>
</organism>
<dbReference type="PANTHER" id="PTHR12245">
    <property type="entry name" value="SPRY DOMAIN CONTAINING SOCS BOX PROTEIN"/>
    <property type="match status" value="1"/>
</dbReference>
<dbReference type="PANTHER" id="PTHR12245:SF5">
    <property type="entry name" value="SPRY DOMAIN-CONTAINING SOCS BOX PROTEIN 3"/>
    <property type="match status" value="1"/>
</dbReference>
<dbReference type="Proteomes" id="UP000000311">
    <property type="component" value="Unassembled WGS sequence"/>
</dbReference>